<dbReference type="Pfam" id="PF00149">
    <property type="entry name" value="Metallophos"/>
    <property type="match status" value="1"/>
</dbReference>
<comment type="caution">
    <text evidence="6">The sequence shown here is derived from an EMBL/GenBank/DDBJ whole genome shotgun (WGS) entry which is preliminary data.</text>
</comment>
<gene>
    <name evidence="6" type="ORF">DY000_02042296</name>
</gene>
<dbReference type="InterPro" id="IPR006186">
    <property type="entry name" value="Ser/Thr-sp_prot-phosphatase"/>
</dbReference>
<organism evidence="6 7">
    <name type="scientific">Brassica cretica</name>
    <name type="common">Mustard</name>
    <dbReference type="NCBI Taxonomy" id="69181"/>
    <lineage>
        <taxon>Eukaryota</taxon>
        <taxon>Viridiplantae</taxon>
        <taxon>Streptophyta</taxon>
        <taxon>Embryophyta</taxon>
        <taxon>Tracheophyta</taxon>
        <taxon>Spermatophyta</taxon>
        <taxon>Magnoliopsida</taxon>
        <taxon>eudicotyledons</taxon>
        <taxon>Gunneridae</taxon>
        <taxon>Pentapetalae</taxon>
        <taxon>rosids</taxon>
        <taxon>malvids</taxon>
        <taxon>Brassicales</taxon>
        <taxon>Brassicaceae</taxon>
        <taxon>Brassiceae</taxon>
        <taxon>Brassica</taxon>
    </lineage>
</organism>
<dbReference type="EC" id="3.1.3.16" evidence="1"/>
<reference evidence="6 7" key="1">
    <citation type="journal article" date="2020" name="BMC Genomics">
        <title>Intraspecific diversification of the crop wild relative Brassica cretica Lam. using demographic model selection.</title>
        <authorList>
            <person name="Kioukis A."/>
            <person name="Michalopoulou V.A."/>
            <person name="Briers L."/>
            <person name="Pirintsos S."/>
            <person name="Studholme D.J."/>
            <person name="Pavlidis P."/>
            <person name="Sarris P.F."/>
        </authorList>
    </citation>
    <scope>NUCLEOTIDE SEQUENCE [LARGE SCALE GENOMIC DNA]</scope>
    <source>
        <strain evidence="7">cv. PFS-1207/04</strain>
    </source>
</reference>
<evidence type="ECO:0000259" key="5">
    <source>
        <dbReference type="Pfam" id="PF00149"/>
    </source>
</evidence>
<feature type="domain" description="Calcineurin-like phosphoesterase" evidence="5">
    <location>
        <begin position="69"/>
        <end position="119"/>
    </location>
</feature>
<proteinExistence type="predicted"/>
<dbReference type="PRINTS" id="PR00114">
    <property type="entry name" value="STPHPHTASE"/>
</dbReference>
<evidence type="ECO:0000256" key="2">
    <source>
        <dbReference type="ARBA" id="ARBA00022723"/>
    </source>
</evidence>
<keyword evidence="2" id="KW-0479">Metal-binding</keyword>
<dbReference type="PANTHER" id="PTHR45619">
    <property type="entry name" value="SERINE/THREONINE-PROTEIN PHOSPHATASE PP2A-RELATED"/>
    <property type="match status" value="1"/>
</dbReference>
<dbReference type="InterPro" id="IPR029052">
    <property type="entry name" value="Metallo-depent_PP-like"/>
</dbReference>
<dbReference type="SUPFAM" id="SSF56300">
    <property type="entry name" value="Metallo-dependent phosphatases"/>
    <property type="match status" value="1"/>
</dbReference>
<dbReference type="InterPro" id="IPR004843">
    <property type="entry name" value="Calcineurin-like_PHP"/>
</dbReference>
<dbReference type="Proteomes" id="UP000266723">
    <property type="component" value="Unassembled WGS sequence"/>
</dbReference>
<evidence type="ECO:0000256" key="3">
    <source>
        <dbReference type="ARBA" id="ARBA00022801"/>
    </source>
</evidence>
<evidence type="ECO:0000256" key="4">
    <source>
        <dbReference type="ARBA" id="ARBA00023211"/>
    </source>
</evidence>
<keyword evidence="4" id="KW-0464">Manganese</keyword>
<protein>
    <recommendedName>
        <fullName evidence="1">protein-serine/threonine phosphatase</fullName>
        <ecNumber evidence="1">3.1.3.16</ecNumber>
    </recommendedName>
</protein>
<evidence type="ECO:0000256" key="1">
    <source>
        <dbReference type="ARBA" id="ARBA00013081"/>
    </source>
</evidence>
<sequence>MDLDQWISKVKDGQHLSEEELQLLCEYVRHLLLPCLPNSINLYIGWRWLRTLVKEILIEESNVQPVNSPVTVCGDIHGQFHDLMKLFQTGGHVPDTNYIFMGDFVDRGYNSLEVFTILLLLKAR</sequence>
<dbReference type="EMBL" id="QGKV02001507">
    <property type="protein sequence ID" value="KAF3528602.1"/>
    <property type="molecule type" value="Genomic_DNA"/>
</dbReference>
<dbReference type="Gene3D" id="3.60.21.10">
    <property type="match status" value="1"/>
</dbReference>
<keyword evidence="7" id="KW-1185">Reference proteome</keyword>
<accession>A0ABQ7B8D0</accession>
<evidence type="ECO:0000313" key="6">
    <source>
        <dbReference type="EMBL" id="KAF3528602.1"/>
    </source>
</evidence>
<evidence type="ECO:0000313" key="7">
    <source>
        <dbReference type="Proteomes" id="UP000266723"/>
    </source>
</evidence>
<dbReference type="InterPro" id="IPR047129">
    <property type="entry name" value="PPA2-like"/>
</dbReference>
<name>A0ABQ7B8D0_BRACR</name>
<keyword evidence="3" id="KW-0378">Hydrolase</keyword>